<gene>
    <name evidence="1" type="ORF">BDV40DRAFT_295227</name>
</gene>
<reference evidence="1 2" key="1">
    <citation type="submission" date="2019-04" db="EMBL/GenBank/DDBJ databases">
        <title>Friends and foes A comparative genomics study of 23 Aspergillus species from section Flavi.</title>
        <authorList>
            <consortium name="DOE Joint Genome Institute"/>
            <person name="Kjaerbolling I."/>
            <person name="Vesth T."/>
            <person name="Frisvad J.C."/>
            <person name="Nybo J.L."/>
            <person name="Theobald S."/>
            <person name="Kildgaard S."/>
            <person name="Isbrandt T."/>
            <person name="Kuo A."/>
            <person name="Sato A."/>
            <person name="Lyhne E.K."/>
            <person name="Kogle M.E."/>
            <person name="Wiebenga A."/>
            <person name="Kun R.S."/>
            <person name="Lubbers R.J."/>
            <person name="Makela M.R."/>
            <person name="Barry K."/>
            <person name="Chovatia M."/>
            <person name="Clum A."/>
            <person name="Daum C."/>
            <person name="Haridas S."/>
            <person name="He G."/>
            <person name="LaButti K."/>
            <person name="Lipzen A."/>
            <person name="Mondo S."/>
            <person name="Riley R."/>
            <person name="Salamov A."/>
            <person name="Simmons B.A."/>
            <person name="Magnuson J.K."/>
            <person name="Henrissat B."/>
            <person name="Mortensen U.H."/>
            <person name="Larsen T.O."/>
            <person name="Devries R.P."/>
            <person name="Grigoriev I.V."/>
            <person name="Machida M."/>
            <person name="Baker S.E."/>
            <person name="Andersen M.R."/>
        </authorList>
    </citation>
    <scope>NUCLEOTIDE SEQUENCE [LARGE SCALE GENOMIC DNA]</scope>
    <source>
        <strain evidence="1 2">CBS 117626</strain>
    </source>
</reference>
<accession>A0A5N6V9U9</accession>
<protein>
    <submittedName>
        <fullName evidence="1">Uncharacterized protein</fullName>
    </submittedName>
</protein>
<keyword evidence="2" id="KW-1185">Reference proteome</keyword>
<proteinExistence type="predicted"/>
<evidence type="ECO:0000313" key="2">
    <source>
        <dbReference type="Proteomes" id="UP000326950"/>
    </source>
</evidence>
<name>A0A5N6V9U9_ASPTM</name>
<sequence>MYLGFWNSNYQYALSADTPMISTCLGDMVSIPLWVIVYSIADSVPYTLYAGEFSYFQEQERGRATSPKEILPNRSSLGQFNHSVKATVPLQLPSNPSNIVKFQAETDVMVRQVTLDIAERIATAQAPRLNRYFQLQEYLTTIYGVYAPQT</sequence>
<dbReference type="AlphaFoldDB" id="A0A5N6V9U9"/>
<dbReference type="EMBL" id="ML738588">
    <property type="protein sequence ID" value="KAE8167603.1"/>
    <property type="molecule type" value="Genomic_DNA"/>
</dbReference>
<organism evidence="1 2">
    <name type="scientific">Aspergillus tamarii</name>
    <dbReference type="NCBI Taxonomy" id="41984"/>
    <lineage>
        <taxon>Eukaryota</taxon>
        <taxon>Fungi</taxon>
        <taxon>Dikarya</taxon>
        <taxon>Ascomycota</taxon>
        <taxon>Pezizomycotina</taxon>
        <taxon>Eurotiomycetes</taxon>
        <taxon>Eurotiomycetidae</taxon>
        <taxon>Eurotiales</taxon>
        <taxon>Aspergillaceae</taxon>
        <taxon>Aspergillus</taxon>
        <taxon>Aspergillus subgen. Circumdati</taxon>
    </lineage>
</organism>
<evidence type="ECO:0000313" key="1">
    <source>
        <dbReference type="EMBL" id="KAE8167603.1"/>
    </source>
</evidence>
<dbReference type="Proteomes" id="UP000326950">
    <property type="component" value="Unassembled WGS sequence"/>
</dbReference>